<comment type="subunit">
    <text evidence="5">Homodimer.</text>
</comment>
<organism evidence="19 20">
    <name type="scientific">Cymbomonas tetramitiformis</name>
    <dbReference type="NCBI Taxonomy" id="36881"/>
    <lineage>
        <taxon>Eukaryota</taxon>
        <taxon>Viridiplantae</taxon>
        <taxon>Chlorophyta</taxon>
        <taxon>Pyramimonadophyceae</taxon>
        <taxon>Pyramimonadales</taxon>
        <taxon>Pyramimonadaceae</taxon>
        <taxon>Cymbomonas</taxon>
    </lineage>
</organism>
<keyword evidence="7 12" id="KW-0801">TPQ</keyword>
<keyword evidence="6 14" id="KW-0479">Metal-binding</keyword>
<evidence type="ECO:0000313" key="20">
    <source>
        <dbReference type="Proteomes" id="UP001190700"/>
    </source>
</evidence>
<comment type="similarity">
    <text evidence="4 14">Belongs to the copper/topaquinone oxidase family.</text>
</comment>
<evidence type="ECO:0000256" key="5">
    <source>
        <dbReference type="ARBA" id="ARBA00011738"/>
    </source>
</evidence>
<dbReference type="InterPro" id="IPR000269">
    <property type="entry name" value="Cu_amine_oxidase"/>
</dbReference>
<dbReference type="GO" id="GO:0048038">
    <property type="term" value="F:quinone binding"/>
    <property type="evidence" value="ECO:0007669"/>
    <property type="project" value="InterPro"/>
</dbReference>
<evidence type="ECO:0000259" key="17">
    <source>
        <dbReference type="Pfam" id="PF02727"/>
    </source>
</evidence>
<evidence type="ECO:0000256" key="10">
    <source>
        <dbReference type="ARBA" id="ARBA00023157"/>
    </source>
</evidence>
<dbReference type="SUPFAM" id="SSF54416">
    <property type="entry name" value="Amine oxidase N-terminal region"/>
    <property type="match status" value="2"/>
</dbReference>
<sequence>MARVLAFSACERGVLPAQVLQQHSEGALSCPRQRAFPRRKAVKASSKGNHWKASGAAISRSSATGARRLGRHVAQAAETLGAGNSSADASAAPHPLDELSQEEIRSAAAAVRASFGDDVAVRFNVVTLAEPPKAQLLAYEAGTGPAPPRAAFVIVLVPATGEAFEMEVGLPEGAIVRREALPLGVQPLVSPADCDLAEAIVKADAGVAALLEERYGITDISLLACDPWSVHIASEDYAPLRWREDGVPPRLVQTFLYMRDDVDDNHYAHPVDLLPTVDLNAQKVVHLDMQPTAPEIPTASVNYHREKLASNTYLQAVWRSEMAPLNVVQPEGASFSVSGHEVTWDKWTLRIGFNYREGLVLHNVCYDGRPVMWRGSLVEMAVPYGDPNPPFERKCAFDVGDYGLGFCTDSLELGCDCLGHIHYFDATLSDSAGEPYDVRKAVCMHEEDAGLLWKHVEYRTGHSEARRSRRLVISSIATVVNYEYLFYWYLMQDGSIEFEIKLSGELSTNLLSAGEPTPEYGVMVAPGVNAQIHQHMFCARLDMAVDGHSNTVSEVDVVPCPAGPSNPFNNAFIAKQTPLVSEAQAQRVADQRTARSWKIESADKRNPVNGHPTAFKLVPFTRGAAQPTLLTGPDCAVTARGQFATKNLWVTPHKDDERWPAGDYTIQNGGGEGLPAWTAEDRNVEAADVVLWHAFGVAHVPRPEDFPVMPCETTGFSLKPEGFFAGNPGIDLPPTRNEQSKCCSDKK</sequence>
<dbReference type="InterPro" id="IPR015800">
    <property type="entry name" value="Cu_amine_oxidase_N2"/>
</dbReference>
<dbReference type="Pfam" id="PF02728">
    <property type="entry name" value="Cu_amine_oxidN3"/>
    <property type="match status" value="1"/>
</dbReference>
<evidence type="ECO:0000256" key="1">
    <source>
        <dbReference type="ARBA" id="ARBA00001935"/>
    </source>
</evidence>
<evidence type="ECO:0000256" key="4">
    <source>
        <dbReference type="ARBA" id="ARBA00007983"/>
    </source>
</evidence>
<dbReference type="FunFam" id="2.70.98.20:FF:000001">
    <property type="entry name" value="Amine oxidase"/>
    <property type="match status" value="1"/>
</dbReference>
<dbReference type="Pfam" id="PF02727">
    <property type="entry name" value="Cu_amine_oxidN2"/>
    <property type="match status" value="1"/>
</dbReference>
<dbReference type="SUPFAM" id="SSF49998">
    <property type="entry name" value="Amine oxidase catalytic domain"/>
    <property type="match status" value="1"/>
</dbReference>
<evidence type="ECO:0000256" key="11">
    <source>
        <dbReference type="ARBA" id="ARBA00023211"/>
    </source>
</evidence>
<protein>
    <recommendedName>
        <fullName evidence="14">Amine oxidase</fullName>
        <ecNumber evidence="14">1.4.3.-</ecNumber>
    </recommendedName>
</protein>
<keyword evidence="10" id="KW-1015">Disulfide bond</keyword>
<comment type="cofactor">
    <cofactor evidence="14">
        <name>Cu cation</name>
        <dbReference type="ChEBI" id="CHEBI:23378"/>
    </cofactor>
    <text evidence="14">Contains 1 topaquinone per subunit.</text>
</comment>
<evidence type="ECO:0000256" key="15">
    <source>
        <dbReference type="SAM" id="MobiDB-lite"/>
    </source>
</evidence>
<evidence type="ECO:0000256" key="12">
    <source>
        <dbReference type="PIRSR" id="PIRSR600269-50"/>
    </source>
</evidence>
<dbReference type="Proteomes" id="UP001190700">
    <property type="component" value="Unassembled WGS sequence"/>
</dbReference>
<evidence type="ECO:0000256" key="7">
    <source>
        <dbReference type="ARBA" id="ARBA00022772"/>
    </source>
</evidence>
<comment type="cofactor">
    <cofactor evidence="1">
        <name>Cu cation</name>
        <dbReference type="ChEBI" id="CHEBI:23378"/>
    </cofactor>
</comment>
<dbReference type="Gene3D" id="2.70.98.20">
    <property type="entry name" value="Copper amine oxidase, catalytic domain"/>
    <property type="match status" value="1"/>
</dbReference>
<dbReference type="EMBL" id="LGRX02001383">
    <property type="protein sequence ID" value="KAK3286239.1"/>
    <property type="molecule type" value="Genomic_DNA"/>
</dbReference>
<keyword evidence="11" id="KW-0464">Manganese</keyword>
<accession>A0AAE0GXM5</accession>
<feature type="compositionally biased region" description="Polar residues" evidence="15">
    <location>
        <begin position="736"/>
        <end position="747"/>
    </location>
</feature>
<reference evidence="19 20" key="1">
    <citation type="journal article" date="2015" name="Genome Biol. Evol.">
        <title>Comparative Genomics of a Bacterivorous Green Alga Reveals Evolutionary Causalities and Consequences of Phago-Mixotrophic Mode of Nutrition.</title>
        <authorList>
            <person name="Burns J.A."/>
            <person name="Paasch A."/>
            <person name="Narechania A."/>
            <person name="Kim E."/>
        </authorList>
    </citation>
    <scope>NUCLEOTIDE SEQUENCE [LARGE SCALE GENOMIC DNA]</scope>
    <source>
        <strain evidence="19 20">PLY_AMNH</strain>
    </source>
</reference>
<evidence type="ECO:0000256" key="2">
    <source>
        <dbReference type="ARBA" id="ARBA00001936"/>
    </source>
</evidence>
<comment type="cofactor">
    <cofactor evidence="2">
        <name>Mn(2+)</name>
        <dbReference type="ChEBI" id="CHEBI:29035"/>
    </cofactor>
</comment>
<keyword evidence="9 14" id="KW-0186">Copper</keyword>
<dbReference type="InterPro" id="IPR036460">
    <property type="entry name" value="Cu_amine_oxidase_C_sf"/>
</dbReference>
<dbReference type="Gene3D" id="3.10.450.40">
    <property type="match status" value="2"/>
</dbReference>
<dbReference type="NCBIfam" id="NF008559">
    <property type="entry name" value="PRK11504.1"/>
    <property type="match status" value="1"/>
</dbReference>
<dbReference type="InterPro" id="IPR016182">
    <property type="entry name" value="Cu_amine_oxidase_N-reg"/>
</dbReference>
<evidence type="ECO:0000256" key="14">
    <source>
        <dbReference type="RuleBase" id="RU000672"/>
    </source>
</evidence>
<comment type="cofactor">
    <cofactor evidence="3">
        <name>Zn(2+)</name>
        <dbReference type="ChEBI" id="CHEBI:29105"/>
    </cofactor>
</comment>
<evidence type="ECO:0000256" key="8">
    <source>
        <dbReference type="ARBA" id="ARBA00023002"/>
    </source>
</evidence>
<dbReference type="PANTHER" id="PTHR10638">
    <property type="entry name" value="COPPER AMINE OXIDASE"/>
    <property type="match status" value="1"/>
</dbReference>
<dbReference type="EC" id="1.4.3.-" evidence="14"/>
<keyword evidence="8 14" id="KW-0560">Oxidoreductase</keyword>
<dbReference type="InterPro" id="IPR015802">
    <property type="entry name" value="Cu_amine_oxidase_N3"/>
</dbReference>
<feature type="domain" description="Copper amine oxidase N3-terminal" evidence="18">
    <location>
        <begin position="187"/>
        <end position="293"/>
    </location>
</feature>
<feature type="modified residue" description="2',4',5'-topaquinone" evidence="13">
    <location>
        <position position="482"/>
    </location>
</feature>
<keyword evidence="20" id="KW-1185">Reference proteome</keyword>
<dbReference type="PROSITE" id="PS01164">
    <property type="entry name" value="COPPER_AMINE_OXID_1"/>
    <property type="match status" value="1"/>
</dbReference>
<dbReference type="GO" id="GO:0005507">
    <property type="term" value="F:copper ion binding"/>
    <property type="evidence" value="ECO:0007669"/>
    <property type="project" value="InterPro"/>
</dbReference>
<dbReference type="InterPro" id="IPR049948">
    <property type="entry name" value="Cu_Am_ox_TPQ-bd"/>
</dbReference>
<evidence type="ECO:0000256" key="9">
    <source>
        <dbReference type="ARBA" id="ARBA00023008"/>
    </source>
</evidence>
<dbReference type="PANTHER" id="PTHR10638:SF86">
    <property type="entry name" value="COPPER AMINE OXIDASE 1-RELATED"/>
    <property type="match status" value="1"/>
</dbReference>
<comment type="caution">
    <text evidence="19">The sequence shown here is derived from an EMBL/GenBank/DDBJ whole genome shotgun (WGS) entry which is preliminary data.</text>
</comment>
<evidence type="ECO:0000256" key="3">
    <source>
        <dbReference type="ARBA" id="ARBA00001947"/>
    </source>
</evidence>
<evidence type="ECO:0000259" key="18">
    <source>
        <dbReference type="Pfam" id="PF02728"/>
    </source>
</evidence>
<comment type="PTM">
    <text evidence="13 14">Topaquinone (TPQ) is generated by copper-dependent autoxidation of a specific tyrosyl residue.</text>
</comment>
<gene>
    <name evidence="19" type="ORF">CYMTET_6196</name>
</gene>
<dbReference type="Pfam" id="PF01179">
    <property type="entry name" value="Cu_amine_oxid"/>
    <property type="match status" value="1"/>
</dbReference>
<feature type="domain" description="Copper amine oxidase catalytic" evidence="16">
    <location>
        <begin position="325"/>
        <end position="729"/>
    </location>
</feature>
<dbReference type="AlphaFoldDB" id="A0AAE0GXM5"/>
<evidence type="ECO:0000256" key="13">
    <source>
        <dbReference type="PIRSR" id="PIRSR600269-51"/>
    </source>
</evidence>
<dbReference type="GO" id="GO:0009308">
    <property type="term" value="P:amine metabolic process"/>
    <property type="evidence" value="ECO:0007669"/>
    <property type="project" value="UniProtKB-UniRule"/>
</dbReference>
<evidence type="ECO:0000259" key="16">
    <source>
        <dbReference type="Pfam" id="PF01179"/>
    </source>
</evidence>
<feature type="active site" description="Proton acceptor" evidence="12">
    <location>
        <position position="398"/>
    </location>
</feature>
<evidence type="ECO:0000313" key="19">
    <source>
        <dbReference type="EMBL" id="KAK3286239.1"/>
    </source>
</evidence>
<dbReference type="GO" id="GO:0008131">
    <property type="term" value="F:primary methylamine oxidase activity"/>
    <property type="evidence" value="ECO:0007669"/>
    <property type="project" value="InterPro"/>
</dbReference>
<dbReference type="InterPro" id="IPR015798">
    <property type="entry name" value="Cu_amine_oxidase_C"/>
</dbReference>
<proteinExistence type="inferred from homology"/>
<feature type="active site" description="Schiff-base intermediate with substrate; via topaquinone" evidence="12">
    <location>
        <position position="482"/>
    </location>
</feature>
<feature type="region of interest" description="Disordered" evidence="15">
    <location>
        <begin position="727"/>
        <end position="747"/>
    </location>
</feature>
<name>A0AAE0GXM5_9CHLO</name>
<evidence type="ECO:0000256" key="6">
    <source>
        <dbReference type="ARBA" id="ARBA00022723"/>
    </source>
</evidence>
<feature type="domain" description="Copper amine oxidase N2-terminal" evidence="17">
    <location>
        <begin position="94"/>
        <end position="157"/>
    </location>
</feature>